<evidence type="ECO:0000313" key="1">
    <source>
        <dbReference type="EMBL" id="CAG14722.1"/>
    </source>
</evidence>
<proteinExistence type="predicted"/>
<reference evidence="1" key="1">
    <citation type="journal article" date="2004" name="Nature">
        <title>Genome duplication in the teleost fish Tetraodon nigroviridis reveals the early vertebrate proto-karyotype.</title>
        <authorList>
            <person name="Jaillon O."/>
            <person name="Aury J.-M."/>
            <person name="Brunet F."/>
            <person name="Petit J.-L."/>
            <person name="Stange-Thomann N."/>
            <person name="Mauceli E."/>
            <person name="Bouneau L."/>
            <person name="Fischer C."/>
            <person name="Ozouf-Costaz C."/>
            <person name="Bernot A."/>
            <person name="Nicaud S."/>
            <person name="Jaffe D."/>
            <person name="Fisher S."/>
            <person name="Lutfalla G."/>
            <person name="Dossat C."/>
            <person name="Segurens B."/>
            <person name="Dasilva C."/>
            <person name="Salanoubat M."/>
            <person name="Levy M."/>
            <person name="Boudet N."/>
            <person name="Castellano S."/>
            <person name="Anthouard V."/>
            <person name="Jubin C."/>
            <person name="Castelli V."/>
            <person name="Katinka M."/>
            <person name="Vacherie B."/>
            <person name="Biemont C."/>
            <person name="Skalli Z."/>
            <person name="Cattolico L."/>
            <person name="Poulain J."/>
            <person name="De Berardinis V."/>
            <person name="Cruaud C."/>
            <person name="Duprat S."/>
            <person name="Brottier P."/>
            <person name="Coutanceau J.-P."/>
            <person name="Gouzy J."/>
            <person name="Parra G."/>
            <person name="Lardier G."/>
            <person name="Chapple C."/>
            <person name="McKernan K.J."/>
            <person name="McEwan P."/>
            <person name="Bosak S."/>
            <person name="Kellis M."/>
            <person name="Volff J.-N."/>
            <person name="Guigo R."/>
            <person name="Zody M.C."/>
            <person name="Mesirov J."/>
            <person name="Lindblad-Toh K."/>
            <person name="Birren B."/>
            <person name="Nusbaum C."/>
            <person name="Kahn D."/>
            <person name="Robinson-Rechavi M."/>
            <person name="Laudet V."/>
            <person name="Schachter V."/>
            <person name="Quetier F."/>
            <person name="Saurin W."/>
            <person name="Scarpelli C."/>
            <person name="Wincker P."/>
            <person name="Lander E.S."/>
            <person name="Weissenbach J."/>
            <person name="Roest Crollius H."/>
        </authorList>
    </citation>
    <scope>NUCLEOTIDE SEQUENCE [LARGE SCALE GENOMIC DNA]</scope>
</reference>
<protein>
    <submittedName>
        <fullName evidence="1">(spotted green pufferfish) hypothetical protein</fullName>
    </submittedName>
</protein>
<dbReference type="KEGG" id="tng:GSTEN00037666G001"/>
<organism evidence="1">
    <name type="scientific">Tetraodon nigroviridis</name>
    <name type="common">Spotted green pufferfish</name>
    <name type="synonym">Chelonodon nigroviridis</name>
    <dbReference type="NCBI Taxonomy" id="99883"/>
    <lineage>
        <taxon>Eukaryota</taxon>
        <taxon>Metazoa</taxon>
        <taxon>Chordata</taxon>
        <taxon>Craniata</taxon>
        <taxon>Vertebrata</taxon>
        <taxon>Euteleostomi</taxon>
        <taxon>Actinopterygii</taxon>
        <taxon>Neopterygii</taxon>
        <taxon>Teleostei</taxon>
        <taxon>Neoteleostei</taxon>
        <taxon>Acanthomorphata</taxon>
        <taxon>Eupercaria</taxon>
        <taxon>Tetraodontiformes</taxon>
        <taxon>Tetradontoidea</taxon>
        <taxon>Tetraodontidae</taxon>
        <taxon>Tetraodon</taxon>
    </lineage>
</organism>
<dbReference type="AlphaFoldDB" id="Q4RA61"/>
<sequence length="62" mass="7006">VGEFGSGRHVCWIHPRYEVSHFQGIPSLTLKALIRHNVLTQSTPTSSCTTMLHMKPHIIKLL</sequence>
<reference evidence="1" key="2">
    <citation type="submission" date="2004-02" db="EMBL/GenBank/DDBJ databases">
        <authorList>
            <consortium name="Genoscope"/>
            <consortium name="Whitehead Institute Centre for Genome Research"/>
        </authorList>
    </citation>
    <scope>NUCLEOTIDE SEQUENCE</scope>
</reference>
<dbReference type="EMBL" id="CAAE01024429">
    <property type="protein sequence ID" value="CAG14722.1"/>
    <property type="molecule type" value="Genomic_DNA"/>
</dbReference>
<gene>
    <name evidence="1" type="ORF">GSTENG00037666001</name>
</gene>
<feature type="non-terminal residue" evidence="1">
    <location>
        <position position="1"/>
    </location>
</feature>
<name>Q4RA61_TETNG</name>
<accession>Q4RA61</accession>
<comment type="caution">
    <text evidence="1">The sequence shown here is derived from an EMBL/GenBank/DDBJ whole genome shotgun (WGS) entry which is preliminary data.</text>
</comment>